<gene>
    <name evidence="1" type="ORF">EV131_12363</name>
</gene>
<evidence type="ECO:0000313" key="2">
    <source>
        <dbReference type="Proteomes" id="UP000295021"/>
    </source>
</evidence>
<comment type="caution">
    <text evidence="1">The sequence shown here is derived from an EMBL/GenBank/DDBJ whole genome shotgun (WGS) entry which is preliminary data.</text>
</comment>
<reference evidence="1 2" key="1">
    <citation type="submission" date="2019-03" db="EMBL/GenBank/DDBJ databases">
        <title>Genomic Encyclopedia of Type Strains, Phase IV (KMG-V): Genome sequencing to study the core and pangenomes of soil and plant-associated prokaryotes.</title>
        <authorList>
            <person name="Whitman W."/>
        </authorList>
    </citation>
    <scope>NUCLEOTIDE SEQUENCE [LARGE SCALE GENOMIC DNA]</scope>
    <source>
        <strain evidence="1 2">FB403</strain>
    </source>
</reference>
<dbReference type="Proteomes" id="UP000295021">
    <property type="component" value="Unassembled WGS sequence"/>
</dbReference>
<name>A0AAX2QBI9_9HYPH</name>
<proteinExistence type="predicted"/>
<dbReference type="AlphaFoldDB" id="A0AAX2QBI9"/>
<sequence length="45" mass="5122">MRFISMAWIVAHKSIDFTYGLSTAIYLQEIGHSGLLRKFGDPHVN</sequence>
<dbReference type="EMBL" id="SMBI01000023">
    <property type="protein sequence ID" value="TCU14246.1"/>
    <property type="molecule type" value="Genomic_DNA"/>
</dbReference>
<accession>A0AAX2QBI9</accession>
<evidence type="ECO:0000313" key="1">
    <source>
        <dbReference type="EMBL" id="TCU14246.1"/>
    </source>
</evidence>
<organism evidence="1 2">
    <name type="scientific">Rhizobium laguerreae</name>
    <dbReference type="NCBI Taxonomy" id="1076926"/>
    <lineage>
        <taxon>Bacteria</taxon>
        <taxon>Pseudomonadati</taxon>
        <taxon>Pseudomonadota</taxon>
        <taxon>Alphaproteobacteria</taxon>
        <taxon>Hyphomicrobiales</taxon>
        <taxon>Rhizobiaceae</taxon>
        <taxon>Rhizobium/Agrobacterium group</taxon>
        <taxon>Rhizobium</taxon>
    </lineage>
</organism>
<protein>
    <submittedName>
        <fullName evidence="1">Uncharacterized protein</fullName>
    </submittedName>
</protein>